<reference evidence="3" key="1">
    <citation type="submission" date="2015-03" db="EMBL/GenBank/DDBJ databases">
        <title>Luteipulveratus halotolerans sp. nov., a novel actinobacterium (Dermacoccaceae) from Sarawak, Malaysia.</title>
        <authorList>
            <person name="Juboi H."/>
            <person name="Basik A."/>
            <person name="Shamsul S.S."/>
            <person name="Arnold P."/>
            <person name="Schmitt E.K."/>
            <person name="Sanglier J.-J."/>
            <person name="Yeo T."/>
        </authorList>
    </citation>
    <scope>NUCLEOTIDE SEQUENCE [LARGE SCALE GENOMIC DNA]</scope>
    <source>
        <strain evidence="3">C296001</strain>
    </source>
</reference>
<dbReference type="Gene3D" id="3.40.50.1820">
    <property type="entry name" value="alpha/beta hydrolase"/>
    <property type="match status" value="1"/>
</dbReference>
<accession>A0A0L6CLW1</accession>
<name>A0A0L6CLW1_9MICO</name>
<dbReference type="PRINTS" id="PR00412">
    <property type="entry name" value="EPOXHYDRLASE"/>
</dbReference>
<keyword evidence="3" id="KW-1185">Reference proteome</keyword>
<dbReference type="InterPro" id="IPR000073">
    <property type="entry name" value="AB_hydrolase_1"/>
</dbReference>
<feature type="domain" description="AB hydrolase-1" evidence="1">
    <location>
        <begin position="38"/>
        <end position="284"/>
    </location>
</feature>
<dbReference type="EMBL" id="LAIR01000002">
    <property type="protein sequence ID" value="KNX38620.1"/>
    <property type="molecule type" value="Genomic_DNA"/>
</dbReference>
<organism evidence="2 3">
    <name type="scientific">Luteipulveratus halotolerans</name>
    <dbReference type="NCBI Taxonomy" id="1631356"/>
    <lineage>
        <taxon>Bacteria</taxon>
        <taxon>Bacillati</taxon>
        <taxon>Actinomycetota</taxon>
        <taxon>Actinomycetes</taxon>
        <taxon>Micrococcales</taxon>
        <taxon>Dermacoccaceae</taxon>
        <taxon>Luteipulveratus</taxon>
    </lineage>
</organism>
<dbReference type="RefSeq" id="WP_050671104.1">
    <property type="nucleotide sequence ID" value="NZ_LAIR01000002.1"/>
</dbReference>
<dbReference type="STRING" id="1631356.VV01_18100"/>
<comment type="caution">
    <text evidence="2">The sequence shown here is derived from an EMBL/GenBank/DDBJ whole genome shotgun (WGS) entry which is preliminary data.</text>
</comment>
<dbReference type="Pfam" id="PF00561">
    <property type="entry name" value="Abhydrolase_1"/>
    <property type="match status" value="1"/>
</dbReference>
<dbReference type="PANTHER" id="PTHR43689:SF8">
    <property type="entry name" value="ALPHA_BETA-HYDROLASES SUPERFAMILY PROTEIN"/>
    <property type="match status" value="1"/>
</dbReference>
<dbReference type="OrthoDB" id="27092at2"/>
<evidence type="ECO:0000259" key="1">
    <source>
        <dbReference type="Pfam" id="PF00561"/>
    </source>
</evidence>
<protein>
    <recommendedName>
        <fullName evidence="1">AB hydrolase-1 domain-containing protein</fullName>
    </recommendedName>
</protein>
<evidence type="ECO:0000313" key="3">
    <source>
        <dbReference type="Proteomes" id="UP000037397"/>
    </source>
</evidence>
<dbReference type="Proteomes" id="UP000037397">
    <property type="component" value="Unassembled WGS sequence"/>
</dbReference>
<sequence>MSTTEPARAAYATATDTTTVEVSGHPIRVRVTGAADAPPVLLIHGIARSLEDFTATQDLLSDEYRVINMDLPGFGLTRKQPGRPTLESFARAAIGVLDALGVQEPTHVMGNSLGGAVAMTVAAHHPERVASLVLANAAGFGRQVNISPLPMVWAGLSSLPRVGARFVDRAREAGAQVNRDLFVDGSFATPEMIKHAGKVGRQRDFRATFFGTAFGMGVPGLGTFPGWRRELLAAVRASGVPVLVVWGDTDNVLPVAHLDGARTGLPGARYHLFERTGHMPQIERAPEFASLVKEFIASAR</sequence>
<proteinExistence type="predicted"/>
<dbReference type="InterPro" id="IPR029058">
    <property type="entry name" value="AB_hydrolase_fold"/>
</dbReference>
<dbReference type="AlphaFoldDB" id="A0A0L6CLW1"/>
<dbReference type="GO" id="GO:0003824">
    <property type="term" value="F:catalytic activity"/>
    <property type="evidence" value="ECO:0007669"/>
    <property type="project" value="InterPro"/>
</dbReference>
<dbReference type="PRINTS" id="PR00111">
    <property type="entry name" value="ABHYDROLASE"/>
</dbReference>
<dbReference type="PATRIC" id="fig|1631356.3.peg.3607"/>
<gene>
    <name evidence="2" type="ORF">VV01_18100</name>
</gene>
<dbReference type="SUPFAM" id="SSF53474">
    <property type="entry name" value="alpha/beta-Hydrolases"/>
    <property type="match status" value="1"/>
</dbReference>
<dbReference type="InterPro" id="IPR000639">
    <property type="entry name" value="Epox_hydrolase-like"/>
</dbReference>
<dbReference type="PANTHER" id="PTHR43689">
    <property type="entry name" value="HYDROLASE"/>
    <property type="match status" value="1"/>
</dbReference>
<evidence type="ECO:0000313" key="2">
    <source>
        <dbReference type="EMBL" id="KNX38620.1"/>
    </source>
</evidence>